<feature type="domain" description="vWA-MoxR associated protein N-terminal HTH" evidence="6">
    <location>
        <begin position="1"/>
        <end position="84"/>
    </location>
</feature>
<dbReference type="Pfam" id="PF25173">
    <property type="entry name" value="Beta-prop_WDR3_1st"/>
    <property type="match status" value="1"/>
</dbReference>
<dbReference type="InterPro" id="IPR020472">
    <property type="entry name" value="WD40_PAC1"/>
</dbReference>
<dbReference type="SUPFAM" id="SSF141571">
    <property type="entry name" value="Pentapeptide repeat-like"/>
    <property type="match status" value="1"/>
</dbReference>
<dbReference type="GO" id="GO:0000209">
    <property type="term" value="P:protein polyubiquitination"/>
    <property type="evidence" value="ECO:0007669"/>
    <property type="project" value="TreeGrafter"/>
</dbReference>
<dbReference type="InterPro" id="IPR001680">
    <property type="entry name" value="WD40_rpt"/>
</dbReference>
<feature type="repeat" description="WD" evidence="4">
    <location>
        <begin position="745"/>
        <end position="786"/>
    </location>
</feature>
<feature type="repeat" description="WD" evidence="4">
    <location>
        <begin position="997"/>
        <end position="1038"/>
    </location>
</feature>
<organism evidence="7">
    <name type="scientific">Leptolyngbya sp. NK1-12</name>
    <dbReference type="NCBI Taxonomy" id="2547451"/>
    <lineage>
        <taxon>Bacteria</taxon>
        <taxon>Bacillati</taxon>
        <taxon>Cyanobacteriota</taxon>
        <taxon>Cyanophyceae</taxon>
        <taxon>Leptolyngbyales</taxon>
        <taxon>Leptolyngbyaceae</taxon>
        <taxon>Leptolyngbya group</taxon>
        <taxon>Leptolyngbya</taxon>
    </lineage>
</organism>
<feature type="repeat" description="WD" evidence="4">
    <location>
        <begin position="1039"/>
        <end position="1080"/>
    </location>
</feature>
<evidence type="ECO:0000256" key="3">
    <source>
        <dbReference type="ARBA" id="ARBA00022786"/>
    </source>
</evidence>
<dbReference type="Gene3D" id="3.40.50.300">
    <property type="entry name" value="P-loop containing nucleotide triphosphate hydrolases"/>
    <property type="match status" value="1"/>
</dbReference>
<feature type="domain" description="Novel STAND NTPase 1" evidence="5">
    <location>
        <begin position="117"/>
        <end position="288"/>
    </location>
</feature>
<evidence type="ECO:0000259" key="5">
    <source>
        <dbReference type="Pfam" id="PF20703"/>
    </source>
</evidence>
<feature type="repeat" description="WD" evidence="4">
    <location>
        <begin position="620"/>
        <end position="661"/>
    </location>
</feature>
<sequence length="1200" mass="133869">MEFQHALETANEAVLAYRGSSLNKLEVALLDGVWHEQTYQEIADALGYSVTYVAQDSGPKFWKLLSQALGARVTKTNVRTVLGRCWQEKWREGAGERFASTSALDPITHTDWGDAIDISSFHGRSQELATLEQWIRQDHCRLITLLGIGGVGKSSLAVKLAHQLVGSGGTEGQILPHHPSTSPPTHSFDYVIWRSLRNAPSLETLLADLVLFLSHQQEPHGGLNQLLRYFRSARCLLILDNVETVFQEGDRAGHYRAGYENYGELWQVIGKTAHQSCVILTSREKPLELLEMEGMDAPVRSLQLSGSIEITQPILQQELIGSGTQCQRLSERYSHNPLALKVVSSIIHELFDGEIELFLEQNASLFNGIHRLLEQQFERLSYLEQVIMYWLAINREWTTIAELVEDIIPAVSRTQLLESLESLKWRSLIETRAGRYTQQPVVMEYVSNRLIEKISRELNTTELAAFLRYALIKTTVKDYIRETQVRLILQPIADQFRSTFSSQAALNQQILKLLLRIRQTEATCSGYGAGNLINLCCHLNLDLTGFDFSNLTLRQAYLRDANFHHVNFSQSRFDRSDFIQNFTAIFSTALSRDGKWMATGEYDGHVRLWRIADTQLIRSISAHNNWVWATHFSPDNSTLVTASADRLIKLWDVQTGQLLRTIQESMSVMTVRFSPDGRLLASGGADCAVKLWDVRTGELVATMQGHDKWVWSVCFSADGTTLVSGGDDCIIKLWDVETGRLLRALEGHDHWVWSVCFSPDDRIVASGSYDHTVKLWDISTGKLLHTLRGHQDWVGSVSFSPDGTLLASSSHDHTVRLWDVETGSLLNTLPGHQDCVLSVGFSPDGRVLTSSGADCTVKFWDVQTKQLLNSLQGYTNWVWSIDFSSDGRWLASGSADYTVKLWDLNTGKRSATLLGHRGWVLSVRFSPDGRLLASASADYRIKLWDSQTGKLLRTFQGHTDWVLSIDFNPTGTMLVSGSYDGTIRLWDIQTGNPMRPLQSAGNWVLAVAFSPDGTTLASGNADGTVNLWDVPSREVLQTLSGHTSAVWGIAFAPDGKTLATSSEDYMVKLWDTQDGKLLRTFLGHQNWVMSVQFSPDGTQLVSGSKDSTAKLWDVQTGECLHTLQDHSDRILSVSFHPAGEQLATSSANETIKLWNSKTGTCLGALRTNRPYEGMNITGITGLTEAQKTILSALGAIETDL</sequence>
<dbReference type="EMBL" id="CP053587">
    <property type="protein sequence ID" value="WNZ27649.1"/>
    <property type="molecule type" value="Genomic_DNA"/>
</dbReference>
<dbReference type="Pfam" id="PF20703">
    <property type="entry name" value="nSTAND1"/>
    <property type="match status" value="1"/>
</dbReference>
<feature type="repeat" description="WD" evidence="4">
    <location>
        <begin position="787"/>
        <end position="828"/>
    </location>
</feature>
<dbReference type="Gene3D" id="2.160.20.80">
    <property type="entry name" value="E3 ubiquitin-protein ligase SopA"/>
    <property type="match status" value="1"/>
</dbReference>
<dbReference type="PANTHER" id="PTHR15622:SF2">
    <property type="entry name" value="U4_U6 SMALL NUCLEAR RIBONUCLEOPROTEIN PRP4"/>
    <property type="match status" value="1"/>
</dbReference>
<dbReference type="Pfam" id="PF00400">
    <property type="entry name" value="WD40"/>
    <property type="match status" value="9"/>
</dbReference>
<keyword evidence="1 4" id="KW-0853">WD repeat</keyword>
<proteinExistence type="predicted"/>
<dbReference type="InterPro" id="IPR049052">
    <property type="entry name" value="nSTAND1"/>
</dbReference>
<feature type="repeat" description="WD" evidence="4">
    <location>
        <begin position="955"/>
        <end position="996"/>
    </location>
</feature>
<gene>
    <name evidence="7" type="ORF">HJG54_32895</name>
</gene>
<protein>
    <recommendedName>
        <fullName evidence="8">NACHT domain-containing protein</fullName>
    </recommendedName>
</protein>
<dbReference type="Pfam" id="PF26355">
    <property type="entry name" value="HTH_VMAP-M9"/>
    <property type="match status" value="1"/>
</dbReference>
<dbReference type="AlphaFoldDB" id="A0AA96WLY9"/>
<dbReference type="PRINTS" id="PR00320">
    <property type="entry name" value="GPROTEINBRPT"/>
</dbReference>
<feature type="repeat" description="WD" evidence="4">
    <location>
        <begin position="661"/>
        <end position="702"/>
    </location>
</feature>
<dbReference type="SUPFAM" id="SSF50978">
    <property type="entry name" value="WD40 repeat-like"/>
    <property type="match status" value="2"/>
</dbReference>
<name>A0AA96WLY9_9CYAN</name>
<dbReference type="PROSITE" id="PS50082">
    <property type="entry name" value="WD_REPEATS_2"/>
    <property type="match status" value="14"/>
</dbReference>
<dbReference type="InterPro" id="IPR027417">
    <property type="entry name" value="P-loop_NTPase"/>
</dbReference>
<feature type="repeat" description="WD" evidence="4">
    <location>
        <begin position="871"/>
        <end position="912"/>
    </location>
</feature>
<reference evidence="7" key="1">
    <citation type="submission" date="2020-05" db="EMBL/GenBank/DDBJ databases">
        <authorList>
            <person name="Zhu T."/>
            <person name="Keshari N."/>
            <person name="Lu X."/>
        </authorList>
    </citation>
    <scope>NUCLEOTIDE SEQUENCE</scope>
    <source>
        <strain evidence="7">NK1-12</strain>
    </source>
</reference>
<feature type="repeat" description="WD" evidence="4">
    <location>
        <begin position="1123"/>
        <end position="1164"/>
    </location>
</feature>
<dbReference type="InterPro" id="IPR058651">
    <property type="entry name" value="HTH_VMAP-M9"/>
</dbReference>
<dbReference type="Gene3D" id="2.130.10.10">
    <property type="entry name" value="YVTN repeat-like/Quinoprotein amine dehydrogenase"/>
    <property type="match status" value="7"/>
</dbReference>
<dbReference type="CDD" id="cd00200">
    <property type="entry name" value="WD40"/>
    <property type="match status" value="2"/>
</dbReference>
<dbReference type="InterPro" id="IPR015943">
    <property type="entry name" value="WD40/YVTN_repeat-like_dom_sf"/>
</dbReference>
<feature type="repeat" description="WD" evidence="4">
    <location>
        <begin position="913"/>
        <end position="954"/>
    </location>
</feature>
<keyword evidence="3" id="KW-0833">Ubl conjugation pathway</keyword>
<dbReference type="PRINTS" id="PR00364">
    <property type="entry name" value="DISEASERSIST"/>
</dbReference>
<dbReference type="PROSITE" id="PS50294">
    <property type="entry name" value="WD_REPEATS_REGION"/>
    <property type="match status" value="13"/>
</dbReference>
<dbReference type="InterPro" id="IPR001646">
    <property type="entry name" value="5peptide_repeat"/>
</dbReference>
<evidence type="ECO:0000256" key="2">
    <source>
        <dbReference type="ARBA" id="ARBA00022737"/>
    </source>
</evidence>
<dbReference type="InterPro" id="IPR036322">
    <property type="entry name" value="WD40_repeat_dom_sf"/>
</dbReference>
<evidence type="ECO:0000256" key="1">
    <source>
        <dbReference type="ARBA" id="ARBA00022574"/>
    </source>
</evidence>
<dbReference type="SMART" id="SM00320">
    <property type="entry name" value="WD40"/>
    <property type="match status" value="14"/>
</dbReference>
<dbReference type="SUPFAM" id="SSF52540">
    <property type="entry name" value="P-loop containing nucleoside triphosphate hydrolases"/>
    <property type="match status" value="1"/>
</dbReference>
<feature type="repeat" description="WD" evidence="4">
    <location>
        <begin position="1081"/>
        <end position="1122"/>
    </location>
</feature>
<accession>A0AA96WLY9</accession>
<dbReference type="Pfam" id="PF00805">
    <property type="entry name" value="Pentapeptide"/>
    <property type="match status" value="1"/>
</dbReference>
<evidence type="ECO:0000256" key="4">
    <source>
        <dbReference type="PROSITE-ProRule" id="PRU00221"/>
    </source>
</evidence>
<dbReference type="InterPro" id="IPR051983">
    <property type="entry name" value="WSB_SOCS-box_domain"/>
</dbReference>
<dbReference type="InterPro" id="IPR019775">
    <property type="entry name" value="WD40_repeat_CS"/>
</dbReference>
<evidence type="ECO:0008006" key="8">
    <source>
        <dbReference type="Google" id="ProtNLM"/>
    </source>
</evidence>
<dbReference type="PROSITE" id="PS00678">
    <property type="entry name" value="WD_REPEATS_1"/>
    <property type="match status" value="13"/>
</dbReference>
<keyword evidence="2" id="KW-0677">Repeat</keyword>
<dbReference type="RefSeq" id="WP_316436066.1">
    <property type="nucleotide sequence ID" value="NZ_CP053587.1"/>
</dbReference>
<feature type="repeat" description="WD" evidence="4">
    <location>
        <begin position="703"/>
        <end position="744"/>
    </location>
</feature>
<feature type="repeat" description="WD" evidence="4">
    <location>
        <begin position="578"/>
        <end position="619"/>
    </location>
</feature>
<evidence type="ECO:0000313" key="7">
    <source>
        <dbReference type="EMBL" id="WNZ27649.1"/>
    </source>
</evidence>
<dbReference type="PANTHER" id="PTHR15622">
    <property type="entry name" value="WD40 REPEAT PROTEIN"/>
    <property type="match status" value="1"/>
</dbReference>
<evidence type="ECO:0000259" key="6">
    <source>
        <dbReference type="Pfam" id="PF26355"/>
    </source>
</evidence>
<feature type="repeat" description="WD" evidence="4">
    <location>
        <begin position="829"/>
        <end position="870"/>
    </location>
</feature>